<feature type="transmembrane region" description="Helical" evidence="6">
    <location>
        <begin position="397"/>
        <end position="415"/>
    </location>
</feature>
<keyword evidence="9" id="KW-1185">Reference proteome</keyword>
<reference evidence="8 9" key="1">
    <citation type="submission" date="2016-03" db="EMBL/GenBank/DDBJ databases">
        <authorList>
            <person name="Ploux O."/>
        </authorList>
    </citation>
    <scope>NUCLEOTIDE SEQUENCE [LARGE SCALE GENOMIC DNA]</scope>
    <source>
        <strain evidence="8 9">UAMH 11012</strain>
    </source>
</reference>
<feature type="transmembrane region" description="Helical" evidence="6">
    <location>
        <begin position="253"/>
        <end position="277"/>
    </location>
</feature>
<evidence type="ECO:0000313" key="9">
    <source>
        <dbReference type="Proteomes" id="UP000184330"/>
    </source>
</evidence>
<dbReference type="Gene3D" id="1.20.1250.20">
    <property type="entry name" value="MFS general substrate transporter like domains"/>
    <property type="match status" value="1"/>
</dbReference>
<dbReference type="AlphaFoldDB" id="A0A1L7WNB3"/>
<proteinExistence type="predicted"/>
<name>A0A1L7WNB3_9HELO</name>
<dbReference type="InterPro" id="IPR036259">
    <property type="entry name" value="MFS_trans_sf"/>
</dbReference>
<dbReference type="SUPFAM" id="SSF103473">
    <property type="entry name" value="MFS general substrate transporter"/>
    <property type="match status" value="1"/>
</dbReference>
<dbReference type="GO" id="GO:0005886">
    <property type="term" value="C:plasma membrane"/>
    <property type="evidence" value="ECO:0007669"/>
    <property type="project" value="TreeGrafter"/>
</dbReference>
<dbReference type="EMBL" id="FJOG01000004">
    <property type="protein sequence ID" value="CZR54256.1"/>
    <property type="molecule type" value="Genomic_DNA"/>
</dbReference>
<dbReference type="PANTHER" id="PTHR23502">
    <property type="entry name" value="MAJOR FACILITATOR SUPERFAMILY"/>
    <property type="match status" value="1"/>
</dbReference>
<dbReference type="InterPro" id="IPR020846">
    <property type="entry name" value="MFS_dom"/>
</dbReference>
<keyword evidence="2 6" id="KW-0812">Transmembrane</keyword>
<feature type="region of interest" description="Disordered" evidence="5">
    <location>
        <begin position="23"/>
        <end position="65"/>
    </location>
</feature>
<dbReference type="CDD" id="cd17323">
    <property type="entry name" value="MFS_Tpo1_MDR_like"/>
    <property type="match status" value="1"/>
</dbReference>
<feature type="transmembrane region" description="Helical" evidence="6">
    <location>
        <begin position="194"/>
        <end position="214"/>
    </location>
</feature>
<keyword evidence="3 6" id="KW-1133">Transmembrane helix</keyword>
<feature type="transmembrane region" description="Helical" evidence="6">
    <location>
        <begin position="466"/>
        <end position="487"/>
    </location>
</feature>
<feature type="transmembrane region" description="Helical" evidence="6">
    <location>
        <begin position="283"/>
        <end position="303"/>
    </location>
</feature>
<evidence type="ECO:0000259" key="7">
    <source>
        <dbReference type="PROSITE" id="PS50850"/>
    </source>
</evidence>
<comment type="subcellular location">
    <subcellularLocation>
        <location evidence="1">Membrane</location>
        <topology evidence="1">Multi-pass membrane protein</topology>
    </subcellularLocation>
</comment>
<organism evidence="8 9">
    <name type="scientific">Phialocephala subalpina</name>
    <dbReference type="NCBI Taxonomy" id="576137"/>
    <lineage>
        <taxon>Eukaryota</taxon>
        <taxon>Fungi</taxon>
        <taxon>Dikarya</taxon>
        <taxon>Ascomycota</taxon>
        <taxon>Pezizomycotina</taxon>
        <taxon>Leotiomycetes</taxon>
        <taxon>Helotiales</taxon>
        <taxon>Mollisiaceae</taxon>
        <taxon>Phialocephala</taxon>
        <taxon>Phialocephala fortinii species complex</taxon>
    </lineage>
</organism>
<keyword evidence="4 6" id="KW-0472">Membrane</keyword>
<evidence type="ECO:0000313" key="8">
    <source>
        <dbReference type="EMBL" id="CZR54256.1"/>
    </source>
</evidence>
<feature type="transmembrane region" description="Helical" evidence="6">
    <location>
        <begin position="527"/>
        <end position="548"/>
    </location>
</feature>
<feature type="transmembrane region" description="Helical" evidence="6">
    <location>
        <begin position="351"/>
        <end position="377"/>
    </location>
</feature>
<evidence type="ECO:0000256" key="2">
    <source>
        <dbReference type="ARBA" id="ARBA00022692"/>
    </source>
</evidence>
<feature type="transmembrane region" description="Helical" evidence="6">
    <location>
        <begin position="499"/>
        <end position="521"/>
    </location>
</feature>
<gene>
    <name evidence="8" type="ORF">PAC_04139</name>
</gene>
<evidence type="ECO:0000256" key="4">
    <source>
        <dbReference type="ARBA" id="ARBA00023136"/>
    </source>
</evidence>
<feature type="compositionally biased region" description="Low complexity" evidence="5">
    <location>
        <begin position="43"/>
        <end position="55"/>
    </location>
</feature>
<feature type="domain" description="Major facilitator superfamily (MFS) profile" evidence="7">
    <location>
        <begin position="129"/>
        <end position="552"/>
    </location>
</feature>
<protein>
    <submittedName>
        <fullName evidence="8">Related to mfs-multidrug-resistance transporter</fullName>
    </submittedName>
</protein>
<feature type="transmembrane region" description="Helical" evidence="6">
    <location>
        <begin position="123"/>
        <end position="146"/>
    </location>
</feature>
<dbReference type="OrthoDB" id="3936150at2759"/>
<dbReference type="PANTHER" id="PTHR23502:SF47">
    <property type="entry name" value="MAJOR FACILITATOR SUPERFAMILY (MFS) PROFILE DOMAIN-CONTAINING PROTEIN-RELATED"/>
    <property type="match status" value="1"/>
</dbReference>
<dbReference type="GO" id="GO:0022857">
    <property type="term" value="F:transmembrane transporter activity"/>
    <property type="evidence" value="ECO:0007669"/>
    <property type="project" value="InterPro"/>
</dbReference>
<feature type="transmembrane region" description="Helical" evidence="6">
    <location>
        <begin position="166"/>
        <end position="187"/>
    </location>
</feature>
<dbReference type="InterPro" id="IPR011701">
    <property type="entry name" value="MFS"/>
</dbReference>
<sequence>MQSFIQYRRIGLQVRSQFQRDQEKAKVDSSQRHRVAQDLAHGDSAALASSSCTSSADEDDKESERTDNLTIFRTQHSLRTTLAHSLIGIHARERTTNEGEGGKVFVVDWEGDNDPSNPRNWSIAYRMLTTLIITCIALVVGAAASADTAILPQAATDFGVSDMVESMAIGLFLAGVGIGAVFAGPFSETFGRNAVYIATMMLFMIFIMASALASNIGAQLIFRFLAGAFGATPLTCAGGSFSDMWAGLEKTIFFPIFAIGGFAGPALGPVIASYVVNLGSWRWAEWIILIISALVLSIVVLFLPETFPPLLMAWKARHLRHETGDDRYRAESEITQTSLWSRLKISLTRPLVLALEPIVLCMTIYLSVLFIVLFTFLDGYPHVFQRVYGISQGLTSVIFTALYVGIMSAGFLVPWVYKITKESFVNDSFVPEVRLWFAMLGAPAIPVGLFWMAWTDYASISIWSPIMASVLLGYGVSCIFMTSYMYIIDSYEQYAASALTFFTFTRYMAAGGMTVVGVPFYENLGTHWTLTILGCINVLMTPIPYVFYKYGHKIRHRSKNAVSW</sequence>
<feature type="transmembrane region" description="Helical" evidence="6">
    <location>
        <begin position="220"/>
        <end position="241"/>
    </location>
</feature>
<accession>A0A1L7WNB3</accession>
<dbReference type="STRING" id="576137.A0A1L7WNB3"/>
<feature type="transmembrane region" description="Helical" evidence="6">
    <location>
        <begin position="435"/>
        <end position="454"/>
    </location>
</feature>
<evidence type="ECO:0000256" key="1">
    <source>
        <dbReference type="ARBA" id="ARBA00004141"/>
    </source>
</evidence>
<dbReference type="PROSITE" id="PS50850">
    <property type="entry name" value="MFS"/>
    <property type="match status" value="1"/>
</dbReference>
<evidence type="ECO:0000256" key="3">
    <source>
        <dbReference type="ARBA" id="ARBA00022989"/>
    </source>
</evidence>
<dbReference type="Proteomes" id="UP000184330">
    <property type="component" value="Unassembled WGS sequence"/>
</dbReference>
<evidence type="ECO:0000256" key="6">
    <source>
        <dbReference type="SAM" id="Phobius"/>
    </source>
</evidence>
<dbReference type="Pfam" id="PF07690">
    <property type="entry name" value="MFS_1"/>
    <property type="match status" value="1"/>
</dbReference>
<evidence type="ECO:0000256" key="5">
    <source>
        <dbReference type="SAM" id="MobiDB-lite"/>
    </source>
</evidence>